<dbReference type="Proteomes" id="UP000001819">
    <property type="component" value="Chromosome 3"/>
</dbReference>
<feature type="compositionally biased region" description="Low complexity" evidence="1">
    <location>
        <begin position="1264"/>
        <end position="1273"/>
    </location>
</feature>
<feature type="region of interest" description="Disordered" evidence="1">
    <location>
        <begin position="1220"/>
        <end position="1245"/>
    </location>
</feature>
<sequence>MSADIVKQLKGTRSDVKAAATTIELKFREFSKGIGINDASFPLRYELSVLRQLCLALKDNLHQHADLYCGIAATMLPHVEPYEEKPSLWEAHLTSLRYIHHGLCQEKSLTECQKMYGLIRSQPCRLQEEADYKFYLDIHLTHFNGIYLQMQKETLPLADTDQLYYALEAMGVLFDTMHQRKVAKNAALLVQLNDSLFSKRSKAFLKYLSALPPESTTKMYDPLLKLLSCSWATPSSELTNQFTEYLGLVLALVQIDMFSIEAPLEQQLALKLLRICRDLYKDVSPQNYSIQLLYYYVKLMYVREATADFKQTYIDLCKKFVYFFEHKGATHAKEQWFMDLLVFFQRLQTLLHQSSNKPPLDIFWQQLEGDDSSEVYTAHFQLLHGCLGLAVNVVRSPLGTSCSNEACKSIRRHCLLSFGMCALEAYINWQPTTEQKADKAPYKPLLGILGYTLDVAKSMKCLGPSAMELVKLVRLLALVAEKVSCPEQMSLVLAFLEPLQHLRPLIASQDMLSVLRRIYKASVHCKSSDMANRLQSTYLAALTNPSRLRSQLFAHYHNANNTEKCVYEWHESSPMPNPLTPAQTKQLYDVDLLAVLHFLSAPPVPLLQSLLRCRHNDYHLALLARKMRTDSEVVRQCEELRSQLHSTALKQPLSRMQQLAMGHTSISVLLEALEAQKTKFSIKETAENCLEELIVKNNLLELNIKREHRLVELATSAIAGFAAFFERADQEPLGCDDTPIDWEALIDDAVAAAMALSTMGYMAQADEAWLLILRIGQMLDERFTYLRALTHFLGQDHLNSNQQLQLSEEVDRAQELLDDLWPQLQNGWFFKRQHTIVMLCLCHMASYYARQDCLCHAQLLLLQAEELRAQFDERVGKSDIVQITIQTVRFRLEYLRNKRCSSLPRRPTPLRQLDTLVDSVRNYCTVSSVDLGALQLLLADLVRESTECAANRLTERFAFYGTMLNLVLQSGMALRTIEVLISWLWMNLQMEYLDQAQSKLRLLDHLLAIKPLSRTLVEQTSATYVPAIAAKEDLKANAMSELTSNMLLMQLVEPIRKQNQMDVATIKSLPMHEPIPTSHQLQRYVSKQGTPPHLRDSMQLQCIYFIVGCLHARFSFLKRENDQLDDFYVGAGNWLQEDSVRTATLGSMLLVHELYHLNYLRFRKKHKEALSYAEAGLKSVYQTADINYSFNFMVQLKTARLELHPVGKARAKTIRRALAFNTSPEDKRRKGVVEGSTKAKSSARKTPRFKIYTELELRPPIGCSNSSSSSSKSGNENTPPSDHVDLNACQAIEISDDDAASVSASTPAPSQLKRSQSVPAKATKTRSARVGSQLKVPEIIELDDTMEETPSTSTAATVKRYPTTDARSTRARNRQLEETPATTRGRPRRKVPEPAPQQETVSLRRRQRN</sequence>
<protein>
    <submittedName>
        <fullName evidence="3">Protein three rows</fullName>
    </submittedName>
</protein>
<dbReference type="InParanoid" id="A0A6I8V6U2"/>
<organism evidence="2 3">
    <name type="scientific">Drosophila pseudoobscura pseudoobscura</name>
    <name type="common">Fruit fly</name>
    <dbReference type="NCBI Taxonomy" id="46245"/>
    <lineage>
        <taxon>Eukaryota</taxon>
        <taxon>Metazoa</taxon>
        <taxon>Ecdysozoa</taxon>
        <taxon>Arthropoda</taxon>
        <taxon>Hexapoda</taxon>
        <taxon>Insecta</taxon>
        <taxon>Pterygota</taxon>
        <taxon>Neoptera</taxon>
        <taxon>Endopterygota</taxon>
        <taxon>Diptera</taxon>
        <taxon>Brachycera</taxon>
        <taxon>Muscomorpha</taxon>
        <taxon>Ephydroidea</taxon>
        <taxon>Drosophilidae</taxon>
        <taxon>Drosophila</taxon>
        <taxon>Sophophora</taxon>
    </lineage>
</organism>
<feature type="compositionally biased region" description="Low complexity" evidence="1">
    <location>
        <begin position="1300"/>
        <end position="1310"/>
    </location>
</feature>
<evidence type="ECO:0000256" key="1">
    <source>
        <dbReference type="SAM" id="MobiDB-lite"/>
    </source>
</evidence>
<proteinExistence type="predicted"/>
<keyword evidence="2" id="KW-1185">Reference proteome</keyword>
<dbReference type="RefSeq" id="XP_004444496.2">
    <property type="nucleotide sequence ID" value="XM_004444439.3"/>
</dbReference>
<feature type="region of interest" description="Disordered" evidence="1">
    <location>
        <begin position="1260"/>
        <end position="1284"/>
    </location>
</feature>
<name>A0A6I8V6U2_DROPS</name>
<dbReference type="FunCoup" id="A0A6I8V6U2">
    <property type="interactions" value="2"/>
</dbReference>
<evidence type="ECO:0000313" key="2">
    <source>
        <dbReference type="Proteomes" id="UP000001819"/>
    </source>
</evidence>
<accession>A0A6I8V6U2</accession>
<feature type="region of interest" description="Disordered" evidence="1">
    <location>
        <begin position="1297"/>
        <end position="1409"/>
    </location>
</feature>
<evidence type="ECO:0000313" key="3">
    <source>
        <dbReference type="RefSeq" id="XP_004444496.2"/>
    </source>
</evidence>
<reference evidence="2" key="1">
    <citation type="submission" date="2024-06" db="UniProtKB">
        <authorList>
            <consortium name="RefSeq"/>
        </authorList>
    </citation>
    <scope>NUCLEOTIDE SEQUENCE [LARGE SCALE GENOMIC DNA]</scope>
    <source>
        <strain evidence="2">MV2-25</strain>
    </source>
</reference>
<reference evidence="3" key="2">
    <citation type="submission" date="2025-08" db="UniProtKB">
        <authorList>
            <consortium name="RefSeq"/>
        </authorList>
    </citation>
    <scope>IDENTIFICATION</scope>
    <source>
        <strain evidence="3">MV-25-SWS-2005</strain>
        <tissue evidence="3">Whole body</tissue>
    </source>
</reference>
<gene>
    <name evidence="3" type="primary">thr</name>
</gene>
<dbReference type="KEGG" id="dpo:4805385"/>